<protein>
    <submittedName>
        <fullName evidence="3">Spy/CpxP family protein refolding chaperone</fullName>
    </submittedName>
</protein>
<sequence length="193" mass="20380">MMSWKSIAIGTLMAMAVAGAATAQQAAPDQSGDQAVEGGVPRTGPGMMGPGMMGLGGATGGAVGPWMMNGYGVPGTMGWHGYGGPQMMDWRGHGAFMCETMAGHIDGRLAFLKAELKITDAQESLWQHYADDLRNSAGKMAEHCAAMTGEQAKAALSLPERLKLQETFMAQQLDVLRAMERSLQPLYDALSAE</sequence>
<feature type="region of interest" description="Disordered" evidence="1">
    <location>
        <begin position="25"/>
        <end position="51"/>
    </location>
</feature>
<evidence type="ECO:0000256" key="2">
    <source>
        <dbReference type="SAM" id="SignalP"/>
    </source>
</evidence>
<dbReference type="EMBL" id="JAXCLW010000011">
    <property type="protein sequence ID" value="MDY0885613.1"/>
    <property type="molecule type" value="Genomic_DNA"/>
</dbReference>
<accession>A0ABU5EGR1</accession>
<dbReference type="Pfam" id="PF07813">
    <property type="entry name" value="LTXXQ"/>
    <property type="match status" value="1"/>
</dbReference>
<keyword evidence="2" id="KW-0732">Signal</keyword>
<comment type="caution">
    <text evidence="3">The sequence shown here is derived from an EMBL/GenBank/DDBJ whole genome shotgun (WGS) entry which is preliminary data.</text>
</comment>
<proteinExistence type="predicted"/>
<evidence type="ECO:0000256" key="1">
    <source>
        <dbReference type="SAM" id="MobiDB-lite"/>
    </source>
</evidence>
<reference evidence="3 4" key="1">
    <citation type="journal article" date="2016" name="Antonie Van Leeuwenhoek">
        <title>Dongia soli sp. nov., isolated from soil from Dokdo, Korea.</title>
        <authorList>
            <person name="Kim D.U."/>
            <person name="Lee H."/>
            <person name="Kim H."/>
            <person name="Kim S.G."/>
            <person name="Ka J.O."/>
        </authorList>
    </citation>
    <scope>NUCLEOTIDE SEQUENCE [LARGE SCALE GENOMIC DNA]</scope>
    <source>
        <strain evidence="3 4">D78</strain>
    </source>
</reference>
<dbReference type="Proteomes" id="UP001279642">
    <property type="component" value="Unassembled WGS sequence"/>
</dbReference>
<keyword evidence="4" id="KW-1185">Reference proteome</keyword>
<organism evidence="3 4">
    <name type="scientific">Dongia soli</name>
    <dbReference type="NCBI Taxonomy" id="600628"/>
    <lineage>
        <taxon>Bacteria</taxon>
        <taxon>Pseudomonadati</taxon>
        <taxon>Pseudomonadota</taxon>
        <taxon>Alphaproteobacteria</taxon>
        <taxon>Rhodospirillales</taxon>
        <taxon>Dongiaceae</taxon>
        <taxon>Dongia</taxon>
    </lineage>
</organism>
<feature type="chain" id="PRO_5045175670" evidence="2">
    <location>
        <begin position="24"/>
        <end position="193"/>
    </location>
</feature>
<evidence type="ECO:0000313" key="4">
    <source>
        <dbReference type="Proteomes" id="UP001279642"/>
    </source>
</evidence>
<gene>
    <name evidence="3" type="ORF">SMD27_22430</name>
</gene>
<dbReference type="RefSeq" id="WP_320510684.1">
    <property type="nucleotide sequence ID" value="NZ_JAXCLW010000011.1"/>
</dbReference>
<evidence type="ECO:0000313" key="3">
    <source>
        <dbReference type="EMBL" id="MDY0885613.1"/>
    </source>
</evidence>
<name>A0ABU5EGR1_9PROT</name>
<dbReference type="InterPro" id="IPR012899">
    <property type="entry name" value="LTXXQ"/>
</dbReference>
<feature type="signal peptide" evidence="2">
    <location>
        <begin position="1"/>
        <end position="23"/>
    </location>
</feature>